<evidence type="ECO:0000313" key="6">
    <source>
        <dbReference type="Proteomes" id="UP001204621"/>
    </source>
</evidence>
<dbReference type="Pfam" id="PF25963">
    <property type="entry name" value="Beta-barrel_AAEA"/>
    <property type="match status" value="1"/>
</dbReference>
<feature type="coiled-coil region" evidence="2">
    <location>
        <begin position="153"/>
        <end position="180"/>
    </location>
</feature>
<evidence type="ECO:0000259" key="4">
    <source>
        <dbReference type="Pfam" id="PF25963"/>
    </source>
</evidence>
<dbReference type="InterPro" id="IPR058634">
    <property type="entry name" value="AaeA-lik-b-barrel"/>
</dbReference>
<comment type="subcellular location">
    <subcellularLocation>
        <location evidence="1">Cell envelope</location>
    </subcellularLocation>
</comment>
<feature type="domain" description="p-hydroxybenzoic acid efflux pump subunit AaeA-like beta-barrel" evidence="4">
    <location>
        <begin position="246"/>
        <end position="338"/>
    </location>
</feature>
<dbReference type="Proteomes" id="UP001204621">
    <property type="component" value="Unassembled WGS sequence"/>
</dbReference>
<organism evidence="5 6">
    <name type="scientific">Massilia terrae</name>
    <dbReference type="NCBI Taxonomy" id="1811224"/>
    <lineage>
        <taxon>Bacteria</taxon>
        <taxon>Pseudomonadati</taxon>
        <taxon>Pseudomonadota</taxon>
        <taxon>Betaproteobacteria</taxon>
        <taxon>Burkholderiales</taxon>
        <taxon>Oxalobacteraceae</taxon>
        <taxon>Telluria group</taxon>
        <taxon>Massilia</taxon>
    </lineage>
</organism>
<dbReference type="SUPFAM" id="SSF111369">
    <property type="entry name" value="HlyD-like secretion proteins"/>
    <property type="match status" value="2"/>
</dbReference>
<dbReference type="Gene3D" id="2.40.50.100">
    <property type="match status" value="1"/>
</dbReference>
<keyword evidence="2" id="KW-0175">Coiled coil</keyword>
<feature type="domain" description="Multidrug export protein EmrA/FarA alpha-helical hairpin" evidence="3">
    <location>
        <begin position="89"/>
        <end position="208"/>
    </location>
</feature>
<reference evidence="5 6" key="1">
    <citation type="submission" date="2022-08" db="EMBL/GenBank/DDBJ databases">
        <title>Reclassification of Massilia species as members of the genera Telluria, Duganella, Pseudoduganella, Mokoshia gen. nov. and Zemynaea gen. nov. using orthogonal and non-orthogonal genome-based approaches.</title>
        <authorList>
            <person name="Bowman J.P."/>
        </authorList>
    </citation>
    <scope>NUCLEOTIDE SEQUENCE [LARGE SCALE GENOMIC DNA]</scope>
    <source>
        <strain evidence="5 6">JCM 31606</strain>
    </source>
</reference>
<proteinExistence type="predicted"/>
<name>A0ABT2CZ90_9BURK</name>
<dbReference type="RefSeq" id="WP_258812475.1">
    <property type="nucleotide sequence ID" value="NZ_JANUGU010000004.1"/>
</dbReference>
<comment type="caution">
    <text evidence="5">The sequence shown here is derived from an EMBL/GenBank/DDBJ whole genome shotgun (WGS) entry which is preliminary data.</text>
</comment>
<protein>
    <submittedName>
        <fullName evidence="5">HlyD family efflux transporter periplasmic adaptor subunit</fullName>
    </submittedName>
</protein>
<dbReference type="Pfam" id="PF25885">
    <property type="entry name" value="HH_EMRA"/>
    <property type="match status" value="1"/>
</dbReference>
<dbReference type="PANTHER" id="PTHR30386">
    <property type="entry name" value="MEMBRANE FUSION SUBUNIT OF EMRAB-TOLC MULTIDRUG EFFLUX PUMP"/>
    <property type="match status" value="1"/>
</dbReference>
<dbReference type="EMBL" id="JANUGU010000004">
    <property type="protein sequence ID" value="MCS0659293.1"/>
    <property type="molecule type" value="Genomic_DNA"/>
</dbReference>
<evidence type="ECO:0000259" key="3">
    <source>
        <dbReference type="Pfam" id="PF25885"/>
    </source>
</evidence>
<dbReference type="InterPro" id="IPR050739">
    <property type="entry name" value="MFP"/>
</dbReference>
<evidence type="ECO:0000313" key="5">
    <source>
        <dbReference type="EMBL" id="MCS0659293.1"/>
    </source>
</evidence>
<evidence type="ECO:0000256" key="2">
    <source>
        <dbReference type="SAM" id="Coils"/>
    </source>
</evidence>
<dbReference type="PANTHER" id="PTHR30386:SF19">
    <property type="entry name" value="MULTIDRUG EXPORT PROTEIN EMRA-RELATED"/>
    <property type="match status" value="1"/>
</dbReference>
<accession>A0ABT2CZ90</accession>
<sequence length="384" mass="41000">MSTENNAPNPKKRRAVLLGITVLFVIAGLAYAAYYVLVLSKRVQTDNAYVGGNLVNVTSQVSGSVIEIRADETQLVQAGTEIIRLDPSDAQVALAQAEARLGTVVRQARQSYTNVQQFDAAVAQRKVALKTAEDDLARRLPLAASQIVSGEDIAHARQNVQEARAALDVAQQQAAAARVAVAGVQPQQLPAVQAAKADYLSAWLAARRNAIVAPVTGYVAKRNVQVGQRIAPGTALLTIVPLNQLWVDANFKESELRDIRVGQPVTIESDIYGSDVKYHGRVEGLSAGTGSAFSLLPAQNASGNWIKVVQRVPVRISLDPKELQAHPLRVGLSATVDVDITNKQGSALGTVSQPSIKYETNVLNQPLQEAQAATDAIVARNMAK</sequence>
<keyword evidence="6" id="KW-1185">Reference proteome</keyword>
<evidence type="ECO:0000256" key="1">
    <source>
        <dbReference type="ARBA" id="ARBA00004196"/>
    </source>
</evidence>
<dbReference type="Gene3D" id="2.40.30.170">
    <property type="match status" value="1"/>
</dbReference>
<dbReference type="InterPro" id="IPR058633">
    <property type="entry name" value="EmrA/FarA_HH"/>
</dbReference>
<gene>
    <name evidence="5" type="ORF">NX778_14575</name>
</gene>